<reference evidence="2" key="2">
    <citation type="submission" date="2023-06" db="EMBL/GenBank/DDBJ databases">
        <authorList>
            <consortium name="Lawrence Berkeley National Laboratory"/>
            <person name="Haridas S."/>
            <person name="Hensen N."/>
            <person name="Bonometti L."/>
            <person name="Westerberg I."/>
            <person name="Brannstrom I.O."/>
            <person name="Guillou S."/>
            <person name="Cros-Aarteil S."/>
            <person name="Calhoun S."/>
            <person name="Kuo A."/>
            <person name="Mondo S."/>
            <person name="Pangilinan J."/>
            <person name="Riley R."/>
            <person name="Labutti K."/>
            <person name="Andreopoulos B."/>
            <person name="Lipzen A."/>
            <person name="Chen C."/>
            <person name="Yanf M."/>
            <person name="Daum C."/>
            <person name="Ng V."/>
            <person name="Clum A."/>
            <person name="Steindorff A."/>
            <person name="Ohm R."/>
            <person name="Martin F."/>
            <person name="Silar P."/>
            <person name="Natvig D."/>
            <person name="Lalanne C."/>
            <person name="Gautier V."/>
            <person name="Ament-Velasquez S.L."/>
            <person name="Kruys A."/>
            <person name="Hutchinson M.I."/>
            <person name="Powell A.J."/>
            <person name="Barry K."/>
            <person name="Miller A.N."/>
            <person name="Grigoriev I.V."/>
            <person name="Debuchy R."/>
            <person name="Gladieux P."/>
            <person name="Thoren M.H."/>
            <person name="Johannesson H."/>
        </authorList>
    </citation>
    <scope>NUCLEOTIDE SEQUENCE</scope>
    <source>
        <strain evidence="2">CBS 958.72</strain>
    </source>
</reference>
<accession>A0AAE0KMR7</accession>
<dbReference type="PANTHER" id="PTHR31252">
    <property type="entry name" value="DUF4419 DOMAIN-CONTAINING PROTEIN"/>
    <property type="match status" value="1"/>
</dbReference>
<keyword evidence="3" id="KW-1185">Reference proteome</keyword>
<dbReference type="Pfam" id="PF14388">
    <property type="entry name" value="DUF4419"/>
    <property type="match status" value="1"/>
</dbReference>
<comment type="caution">
    <text evidence="2">The sequence shown here is derived from an EMBL/GenBank/DDBJ whole genome shotgun (WGS) entry which is preliminary data.</text>
</comment>
<dbReference type="Proteomes" id="UP001287356">
    <property type="component" value="Unassembled WGS sequence"/>
</dbReference>
<dbReference type="InterPro" id="IPR025533">
    <property type="entry name" value="DUF4419"/>
</dbReference>
<organism evidence="2 3">
    <name type="scientific">Lasiosphaeria ovina</name>
    <dbReference type="NCBI Taxonomy" id="92902"/>
    <lineage>
        <taxon>Eukaryota</taxon>
        <taxon>Fungi</taxon>
        <taxon>Dikarya</taxon>
        <taxon>Ascomycota</taxon>
        <taxon>Pezizomycotina</taxon>
        <taxon>Sordariomycetes</taxon>
        <taxon>Sordariomycetidae</taxon>
        <taxon>Sordariales</taxon>
        <taxon>Lasiosphaeriaceae</taxon>
        <taxon>Lasiosphaeria</taxon>
    </lineage>
</organism>
<dbReference type="AlphaFoldDB" id="A0AAE0KMR7"/>
<sequence>MPVTVRPSSRIAESWGKQSQLHGSGRYVQATSPEQLLASTTSNDDDDAAAAGVVSGFDGSRRGRGGRDSGSPRAMSRRTVLDSSFADRLDRRTSTTFATKNGLVHACIEAYNEHHKLVLRPDDVWFAILTQLSAYVNANAADLRSNLVGQHETLPQQQQQQQQQQDHLHIDADVSAPNFDHGAVASQMGQLLGTRVRDPALRDWILPAFSTTRATDQAVASIIFMGTMQKYFTYSWGTRCGIPAVTLLGDAADWDEIARRCESRLSFPSSDFGPGPAEWYRRVLRPVLTNLAGSFRDPDGPAARRFWAAIVDQHRPNGSGRVTYSGWITAFCYWDEAGRCLHPPHLPSSGSPAGAGGGVVSISRSDVPVGFAKVPVTLLDGGARIPVELLAGSLAMRVTRSVAEDASPLAGRISDAGPVEPPSSSLVLGGSGGGGWDGYDTLQPESGWFMYLA</sequence>
<reference evidence="2" key="1">
    <citation type="journal article" date="2023" name="Mol. Phylogenet. Evol.">
        <title>Genome-scale phylogeny and comparative genomics of the fungal order Sordariales.</title>
        <authorList>
            <person name="Hensen N."/>
            <person name="Bonometti L."/>
            <person name="Westerberg I."/>
            <person name="Brannstrom I.O."/>
            <person name="Guillou S."/>
            <person name="Cros-Aarteil S."/>
            <person name="Calhoun S."/>
            <person name="Haridas S."/>
            <person name="Kuo A."/>
            <person name="Mondo S."/>
            <person name="Pangilinan J."/>
            <person name="Riley R."/>
            <person name="LaButti K."/>
            <person name="Andreopoulos B."/>
            <person name="Lipzen A."/>
            <person name="Chen C."/>
            <person name="Yan M."/>
            <person name="Daum C."/>
            <person name="Ng V."/>
            <person name="Clum A."/>
            <person name="Steindorff A."/>
            <person name="Ohm R.A."/>
            <person name="Martin F."/>
            <person name="Silar P."/>
            <person name="Natvig D.O."/>
            <person name="Lalanne C."/>
            <person name="Gautier V."/>
            <person name="Ament-Velasquez S.L."/>
            <person name="Kruys A."/>
            <person name="Hutchinson M.I."/>
            <person name="Powell A.J."/>
            <person name="Barry K."/>
            <person name="Miller A.N."/>
            <person name="Grigoriev I.V."/>
            <person name="Debuchy R."/>
            <person name="Gladieux P."/>
            <person name="Hiltunen Thoren M."/>
            <person name="Johannesson H."/>
        </authorList>
    </citation>
    <scope>NUCLEOTIDE SEQUENCE</scope>
    <source>
        <strain evidence="2">CBS 958.72</strain>
    </source>
</reference>
<evidence type="ECO:0000313" key="3">
    <source>
        <dbReference type="Proteomes" id="UP001287356"/>
    </source>
</evidence>
<evidence type="ECO:0000256" key="1">
    <source>
        <dbReference type="SAM" id="MobiDB-lite"/>
    </source>
</evidence>
<feature type="compositionally biased region" description="Polar residues" evidence="1">
    <location>
        <begin position="29"/>
        <end position="42"/>
    </location>
</feature>
<protein>
    <recommendedName>
        <fullName evidence="4">DUF4419 domain-containing protein</fullName>
    </recommendedName>
</protein>
<name>A0AAE0KMR7_9PEZI</name>
<evidence type="ECO:0008006" key="4">
    <source>
        <dbReference type="Google" id="ProtNLM"/>
    </source>
</evidence>
<dbReference type="EMBL" id="JAULSN010000002">
    <property type="protein sequence ID" value="KAK3379308.1"/>
    <property type="molecule type" value="Genomic_DNA"/>
</dbReference>
<proteinExistence type="predicted"/>
<feature type="compositionally biased region" description="Low complexity" evidence="1">
    <location>
        <begin position="49"/>
        <end position="58"/>
    </location>
</feature>
<dbReference type="PANTHER" id="PTHR31252:SF11">
    <property type="entry name" value="DUF4419 DOMAIN-CONTAINING PROTEIN"/>
    <property type="match status" value="1"/>
</dbReference>
<feature type="region of interest" description="Disordered" evidence="1">
    <location>
        <begin position="1"/>
        <end position="78"/>
    </location>
</feature>
<gene>
    <name evidence="2" type="ORF">B0T24DRAFT_151030</name>
</gene>
<evidence type="ECO:0000313" key="2">
    <source>
        <dbReference type="EMBL" id="KAK3379308.1"/>
    </source>
</evidence>